<feature type="transmembrane region" description="Helical" evidence="1">
    <location>
        <begin position="23"/>
        <end position="48"/>
    </location>
</feature>
<feature type="transmembrane region" description="Helical" evidence="1">
    <location>
        <begin position="253"/>
        <end position="273"/>
    </location>
</feature>
<dbReference type="GO" id="GO:0004175">
    <property type="term" value="F:endopeptidase activity"/>
    <property type="evidence" value="ECO:0007669"/>
    <property type="project" value="UniProtKB-ARBA"/>
</dbReference>
<sequence>MSIAQPAVTPIPSFRTRVLTHPLLRIVLGVAAVMLPITLTLALIHAVVPQPLRVVWPMPLAALLSFLSYRLFATRVEKRLPSELALPGAAREVGAGVVAGAALGLKVAVILAVMGAFVITGSSTGWDALLKCLPEQIMVATFEELIFRAVLFRIVDQRWGTRVALAVSFVLFALAHLPNDNISALAVLNTAVVSLALCAAYMMTGRVWLPIGIHFGWNFLYDGVFAVPLSGHAARGWLQVSLPGPEWLTGGAYGVEASVLTLLVWGIATVLMLKRAQPHHLA</sequence>
<dbReference type="Proteomes" id="UP000469734">
    <property type="component" value="Unassembled WGS sequence"/>
</dbReference>
<evidence type="ECO:0000313" key="3">
    <source>
        <dbReference type="EMBL" id="MYM72180.1"/>
    </source>
</evidence>
<evidence type="ECO:0000313" key="4">
    <source>
        <dbReference type="Proteomes" id="UP000469734"/>
    </source>
</evidence>
<dbReference type="PANTHER" id="PTHR39430">
    <property type="entry name" value="MEMBRANE-ASSOCIATED PROTEASE-RELATED"/>
    <property type="match status" value="1"/>
</dbReference>
<keyword evidence="3" id="KW-0378">Hydrolase</keyword>
<evidence type="ECO:0000256" key="1">
    <source>
        <dbReference type="SAM" id="Phobius"/>
    </source>
</evidence>
<dbReference type="Pfam" id="PF02517">
    <property type="entry name" value="Rce1-like"/>
    <property type="match status" value="1"/>
</dbReference>
<keyword evidence="3" id="KW-0645">Protease</keyword>
<proteinExistence type="predicted"/>
<dbReference type="AlphaFoldDB" id="A0A7X4GYZ6"/>
<feature type="transmembrane region" description="Helical" evidence="1">
    <location>
        <begin position="54"/>
        <end position="72"/>
    </location>
</feature>
<keyword evidence="3" id="KW-0482">Metalloprotease</keyword>
<feature type="transmembrane region" description="Helical" evidence="1">
    <location>
        <begin position="162"/>
        <end position="178"/>
    </location>
</feature>
<accession>A0A7X4GYZ6</accession>
<feature type="domain" description="CAAX prenyl protease 2/Lysostaphin resistance protein A-like" evidence="2">
    <location>
        <begin position="130"/>
        <end position="220"/>
    </location>
</feature>
<feature type="transmembrane region" description="Helical" evidence="1">
    <location>
        <begin position="93"/>
        <end position="117"/>
    </location>
</feature>
<keyword evidence="1" id="KW-1133">Transmembrane helix</keyword>
<reference evidence="3 4" key="1">
    <citation type="submission" date="2019-12" db="EMBL/GenBank/DDBJ databases">
        <title>Novel species isolated from a subtropical stream in China.</title>
        <authorList>
            <person name="Lu H."/>
        </authorList>
    </citation>
    <scope>NUCLEOTIDE SEQUENCE [LARGE SCALE GENOMIC DNA]</scope>
    <source>
        <strain evidence="3 4">FT134W</strain>
    </source>
</reference>
<protein>
    <submittedName>
        <fullName evidence="3">CPBP family intramembrane metalloprotease</fullName>
    </submittedName>
</protein>
<dbReference type="GO" id="GO:0006508">
    <property type="term" value="P:proteolysis"/>
    <property type="evidence" value="ECO:0007669"/>
    <property type="project" value="UniProtKB-KW"/>
</dbReference>
<organism evidence="3 4">
    <name type="scientific">Duganella margarita</name>
    <dbReference type="NCBI Taxonomy" id="2692170"/>
    <lineage>
        <taxon>Bacteria</taxon>
        <taxon>Pseudomonadati</taxon>
        <taxon>Pseudomonadota</taxon>
        <taxon>Betaproteobacteria</taxon>
        <taxon>Burkholderiales</taxon>
        <taxon>Oxalobacteraceae</taxon>
        <taxon>Telluria group</taxon>
        <taxon>Duganella</taxon>
    </lineage>
</organism>
<dbReference type="InterPro" id="IPR003675">
    <property type="entry name" value="Rce1/LyrA-like_dom"/>
</dbReference>
<feature type="transmembrane region" description="Helical" evidence="1">
    <location>
        <begin position="184"/>
        <end position="203"/>
    </location>
</feature>
<name>A0A7X4GYZ6_9BURK</name>
<gene>
    <name evidence="3" type="ORF">GTP56_08215</name>
</gene>
<dbReference type="EMBL" id="WWCR01000006">
    <property type="protein sequence ID" value="MYM72180.1"/>
    <property type="molecule type" value="Genomic_DNA"/>
</dbReference>
<dbReference type="GO" id="GO:0080120">
    <property type="term" value="P:CAAX-box protein maturation"/>
    <property type="evidence" value="ECO:0007669"/>
    <property type="project" value="UniProtKB-ARBA"/>
</dbReference>
<evidence type="ECO:0000259" key="2">
    <source>
        <dbReference type="Pfam" id="PF02517"/>
    </source>
</evidence>
<dbReference type="RefSeq" id="WP_161049748.1">
    <property type="nucleotide sequence ID" value="NZ_WWCR01000006.1"/>
</dbReference>
<comment type="caution">
    <text evidence="3">The sequence shown here is derived from an EMBL/GenBank/DDBJ whole genome shotgun (WGS) entry which is preliminary data.</text>
</comment>
<keyword evidence="1" id="KW-0472">Membrane</keyword>
<dbReference type="GO" id="GO:0008237">
    <property type="term" value="F:metallopeptidase activity"/>
    <property type="evidence" value="ECO:0007669"/>
    <property type="project" value="UniProtKB-KW"/>
</dbReference>
<keyword evidence="1" id="KW-0812">Transmembrane</keyword>
<dbReference type="PANTHER" id="PTHR39430:SF1">
    <property type="entry name" value="PROTEASE"/>
    <property type="match status" value="1"/>
</dbReference>